<keyword evidence="6" id="KW-1185">Reference proteome</keyword>
<keyword evidence="1" id="KW-0805">Transcription regulation</keyword>
<accession>A0A7I7XSA3</accession>
<evidence type="ECO:0000256" key="3">
    <source>
        <dbReference type="ARBA" id="ARBA00023163"/>
    </source>
</evidence>
<dbReference type="GO" id="GO:0003677">
    <property type="term" value="F:DNA binding"/>
    <property type="evidence" value="ECO:0007669"/>
    <property type="project" value="UniProtKB-KW"/>
</dbReference>
<keyword evidence="3" id="KW-0804">Transcription</keyword>
<dbReference type="PROSITE" id="PS51000">
    <property type="entry name" value="HTH_DEOR_2"/>
    <property type="match status" value="1"/>
</dbReference>
<reference evidence="5" key="2">
    <citation type="submission" date="2020-02" db="EMBL/GenBank/DDBJ databases">
        <authorList>
            <person name="Matsumoto Y."/>
            <person name="Motooka D."/>
            <person name="Nakamura S."/>
        </authorList>
    </citation>
    <scope>NUCLEOTIDE SEQUENCE</scope>
    <source>
        <strain evidence="5">JCM 13671</strain>
    </source>
</reference>
<feature type="domain" description="HTH deoR-type" evidence="4">
    <location>
        <begin position="6"/>
        <end position="61"/>
    </location>
</feature>
<dbReference type="PANTHER" id="PTHR30363:SF44">
    <property type="entry name" value="AGA OPERON TRANSCRIPTIONAL REPRESSOR-RELATED"/>
    <property type="match status" value="1"/>
</dbReference>
<keyword evidence="2" id="KW-0238">DNA-binding</keyword>
<dbReference type="Gene3D" id="1.10.10.10">
    <property type="entry name" value="Winged helix-like DNA-binding domain superfamily/Winged helix DNA-binding domain"/>
    <property type="match status" value="1"/>
</dbReference>
<dbReference type="SMART" id="SM00420">
    <property type="entry name" value="HTH_DEOR"/>
    <property type="match status" value="1"/>
</dbReference>
<dbReference type="PROSITE" id="PS00894">
    <property type="entry name" value="HTH_DEOR_1"/>
    <property type="match status" value="1"/>
</dbReference>
<name>A0A7I7XSA3_9MYCO</name>
<dbReference type="EMBL" id="AP022612">
    <property type="protein sequence ID" value="BBZ32034.1"/>
    <property type="molecule type" value="Genomic_DNA"/>
</dbReference>
<dbReference type="AlphaFoldDB" id="A0A7I7XSA3"/>
<dbReference type="InterPro" id="IPR050313">
    <property type="entry name" value="Carb_Metab_HTH_regulators"/>
</dbReference>
<dbReference type="SUPFAM" id="SSF46785">
    <property type="entry name" value="Winged helix' DNA-binding domain"/>
    <property type="match status" value="1"/>
</dbReference>
<dbReference type="SMART" id="SM01134">
    <property type="entry name" value="DeoRC"/>
    <property type="match status" value="1"/>
</dbReference>
<protein>
    <submittedName>
        <fullName evidence="5">DeoR family transcriptional regulator</fullName>
    </submittedName>
</protein>
<dbReference type="SUPFAM" id="SSF100950">
    <property type="entry name" value="NagB/RpiA/CoA transferase-like"/>
    <property type="match status" value="1"/>
</dbReference>
<evidence type="ECO:0000256" key="1">
    <source>
        <dbReference type="ARBA" id="ARBA00023015"/>
    </source>
</evidence>
<evidence type="ECO:0000313" key="5">
    <source>
        <dbReference type="EMBL" id="BBZ32034.1"/>
    </source>
</evidence>
<evidence type="ECO:0000259" key="4">
    <source>
        <dbReference type="PROSITE" id="PS51000"/>
    </source>
</evidence>
<dbReference type="Pfam" id="PF08220">
    <property type="entry name" value="HTH_DeoR"/>
    <property type="match status" value="1"/>
</dbReference>
<proteinExistence type="predicted"/>
<evidence type="ECO:0000256" key="2">
    <source>
        <dbReference type="ARBA" id="ARBA00023125"/>
    </source>
</evidence>
<dbReference type="PRINTS" id="PR00037">
    <property type="entry name" value="HTHLACR"/>
</dbReference>
<dbReference type="InterPro" id="IPR018356">
    <property type="entry name" value="Tscrpt_reg_HTH_DeoR_CS"/>
</dbReference>
<dbReference type="InterPro" id="IPR036390">
    <property type="entry name" value="WH_DNA-bd_sf"/>
</dbReference>
<gene>
    <name evidence="5" type="primary">agaR</name>
    <name evidence="5" type="ORF">MCNF_06390</name>
</gene>
<evidence type="ECO:0000313" key="6">
    <source>
        <dbReference type="Proteomes" id="UP000466931"/>
    </source>
</evidence>
<dbReference type="PANTHER" id="PTHR30363">
    <property type="entry name" value="HTH-TYPE TRANSCRIPTIONAL REGULATOR SRLR-RELATED"/>
    <property type="match status" value="1"/>
</dbReference>
<dbReference type="Proteomes" id="UP000466931">
    <property type="component" value="Chromosome"/>
</dbReference>
<dbReference type="Gene3D" id="3.40.50.1360">
    <property type="match status" value="1"/>
</dbReference>
<dbReference type="InterPro" id="IPR036388">
    <property type="entry name" value="WH-like_DNA-bd_sf"/>
</dbReference>
<dbReference type="InterPro" id="IPR037171">
    <property type="entry name" value="NagB/RpiA_transferase-like"/>
</dbReference>
<dbReference type="GO" id="GO:0003700">
    <property type="term" value="F:DNA-binding transcription factor activity"/>
    <property type="evidence" value="ECO:0007669"/>
    <property type="project" value="InterPro"/>
</dbReference>
<dbReference type="InterPro" id="IPR001034">
    <property type="entry name" value="DeoR_HTH"/>
</dbReference>
<reference evidence="5" key="1">
    <citation type="journal article" date="2019" name="Emerg. Microbes Infect.">
        <title>Comprehensive subspecies identification of 175 nontuberculous mycobacteria species based on 7547 genomic profiles.</title>
        <authorList>
            <person name="Matsumoto Y."/>
            <person name="Kinjo T."/>
            <person name="Motooka D."/>
            <person name="Nabeya D."/>
            <person name="Jung N."/>
            <person name="Uechi K."/>
            <person name="Horii T."/>
            <person name="Iida T."/>
            <person name="Fujita J."/>
            <person name="Nakamura S."/>
        </authorList>
    </citation>
    <scope>NUCLEOTIDE SEQUENCE [LARGE SCALE GENOMIC DNA]</scope>
    <source>
        <strain evidence="5">JCM 13671</strain>
    </source>
</reference>
<organism evidence="5 6">
    <name type="scientific">Mycolicibacterium confluentis</name>
    <dbReference type="NCBI Taxonomy" id="28047"/>
    <lineage>
        <taxon>Bacteria</taxon>
        <taxon>Bacillati</taxon>
        <taxon>Actinomycetota</taxon>
        <taxon>Actinomycetes</taxon>
        <taxon>Mycobacteriales</taxon>
        <taxon>Mycobacteriaceae</taxon>
        <taxon>Mycolicibacterium</taxon>
    </lineage>
</organism>
<dbReference type="RefSeq" id="WP_234813055.1">
    <property type="nucleotide sequence ID" value="NZ_AP022612.1"/>
</dbReference>
<dbReference type="InterPro" id="IPR014036">
    <property type="entry name" value="DeoR-like_C"/>
</dbReference>
<dbReference type="Pfam" id="PF00455">
    <property type="entry name" value="DeoRC"/>
    <property type="match status" value="1"/>
</dbReference>
<sequence length="270" mass="28839">MPERHAEERHALLLELLSRQQFASLDEMQRATGASPPTIRRDLTLLERQGLLKRVRGGASPVAVSSTLDEAFDLRRRRNAREKGAIALAAATLVTNRTSILLNDGSTTLALAEELAARAPSLWIATNGLNIGERLASVASFEVIVIGGALRASSFGTSGPLAAAAISQLSVDITFISCDGADLDLGVRSNSLQDAEIAAAMAKQARRVVVLADKSKIGQRAIAGTLGWSDVDILITNECDEQWRERLRDQRVEVIVAKPPAGANDSADQP</sequence>